<comment type="caution">
    <text evidence="2">The sequence shown here is derived from an EMBL/GenBank/DDBJ whole genome shotgun (WGS) entry which is preliminary data.</text>
</comment>
<feature type="region of interest" description="Disordered" evidence="1">
    <location>
        <begin position="1"/>
        <end position="25"/>
    </location>
</feature>
<feature type="region of interest" description="Disordered" evidence="1">
    <location>
        <begin position="605"/>
        <end position="646"/>
    </location>
</feature>
<feature type="compositionally biased region" description="Polar residues" evidence="1">
    <location>
        <begin position="605"/>
        <end position="624"/>
    </location>
</feature>
<accession>A0A0V1PZS9</accession>
<keyword evidence="3" id="KW-1185">Reference proteome</keyword>
<name>A0A0V1PZS9_9ASCO</name>
<evidence type="ECO:0000256" key="1">
    <source>
        <dbReference type="SAM" id="MobiDB-lite"/>
    </source>
</evidence>
<dbReference type="AlphaFoldDB" id="A0A0V1PZS9"/>
<dbReference type="Proteomes" id="UP000054251">
    <property type="component" value="Unassembled WGS sequence"/>
</dbReference>
<organism evidence="2 3">
    <name type="scientific">Debaryomyces fabryi</name>
    <dbReference type="NCBI Taxonomy" id="58627"/>
    <lineage>
        <taxon>Eukaryota</taxon>
        <taxon>Fungi</taxon>
        <taxon>Dikarya</taxon>
        <taxon>Ascomycota</taxon>
        <taxon>Saccharomycotina</taxon>
        <taxon>Pichiomycetes</taxon>
        <taxon>Debaryomycetaceae</taxon>
        <taxon>Debaryomyces</taxon>
    </lineage>
</organism>
<dbReference type="OrthoDB" id="4082517at2759"/>
<sequence>MDNPNFSPGKRPFNGEMHSSALDQPVDILKRRKHSDVPRSLDEINRKTEISFQQPFSAPILHSVPPSILPIIYPPFQTQDFFTDVTSDITDPNIAKQIKGILQNFPPPIPPYLSNEMAPPQGGMMIPFIYPPPPVIRSEVPRDGQKADATAMHSPTTDEEYVEMPPLPFPPPNYMPYPLISDQSSLTPAEVFASFLEALQKLPRIDMVLASAAGSLFDLRIQAKEEGFTYEKYEILKSKKLEALKNKRLGLSTRESEEEEELDSDDFEDYMEYASNIDVTDAFDSYAKLNFADTFESDCGCPPSYLKITPNVSDIKNPSEKHIKTEKMNDEYFLDPSAEFEEMQPLSSNKVLSHSNKDISSANGINKEKRRKELETSVYELSEFESKHKHDIYITKKKKLLERLQNLKDSRIQFLGSDDQLKDEQLLNYKKLLEERRDEELVRLKINFNYQYLKNLLIFYQESNKVYKNVNALVLNKLKKLKNFFEFQKNLFEDAIKNGDSKDGIFDVKSKESSKLFNGISEKDFHAGVKQIMNSTRRETDKSKHSGSTAPVVHDFMPLISADEFNIITGDFPNKSKQSKDSSKSATSKAFDSIKHHIFQSSLYDPITSGSDTNNASESTTGTPSKRRGRRGGNTPGDKLIDDSDKSSSKYTESLLLAKIMKHFIGPQGANPDELTDDLEIMGVKTRWPVQYTK</sequence>
<dbReference type="GeneID" id="26839529"/>
<proteinExistence type="predicted"/>
<gene>
    <name evidence="2" type="ORF">AC631_02520</name>
</gene>
<evidence type="ECO:0000313" key="2">
    <source>
        <dbReference type="EMBL" id="KSA01712.1"/>
    </source>
</evidence>
<reference evidence="2 3" key="1">
    <citation type="submission" date="2015-11" db="EMBL/GenBank/DDBJ databases">
        <title>The genome of Debaryomyces fabryi.</title>
        <authorList>
            <person name="Tafer H."/>
            <person name="Lopandic K."/>
        </authorList>
    </citation>
    <scope>NUCLEOTIDE SEQUENCE [LARGE SCALE GENOMIC DNA]</scope>
    <source>
        <strain evidence="2 3">CBS 789</strain>
    </source>
</reference>
<evidence type="ECO:0000313" key="3">
    <source>
        <dbReference type="Proteomes" id="UP000054251"/>
    </source>
</evidence>
<dbReference type="EMBL" id="LMYN01000045">
    <property type="protein sequence ID" value="KSA01712.1"/>
    <property type="molecule type" value="Genomic_DNA"/>
</dbReference>
<protein>
    <submittedName>
        <fullName evidence="2">Uncharacterized protein</fullName>
    </submittedName>
</protein>
<dbReference type="RefSeq" id="XP_015467814.1">
    <property type="nucleotide sequence ID" value="XM_015611350.1"/>
</dbReference>